<dbReference type="AlphaFoldDB" id="A0A8B8FRL9"/>
<keyword evidence="4" id="KW-0732">Signal</keyword>
<comment type="caution">
    <text evidence="3">Lacks conserved residue(s) required for the propagation of feature annotation.</text>
</comment>
<feature type="disulfide bond" evidence="3">
    <location>
        <begin position="189"/>
        <end position="204"/>
    </location>
</feature>
<dbReference type="SMART" id="SM00192">
    <property type="entry name" value="LDLa"/>
    <property type="match status" value="4"/>
</dbReference>
<dbReference type="CTD" id="42032"/>
<evidence type="ECO:0000256" key="3">
    <source>
        <dbReference type="PROSITE-ProRule" id="PRU00124"/>
    </source>
</evidence>
<dbReference type="Proteomes" id="UP000694846">
    <property type="component" value="Unplaced"/>
</dbReference>
<dbReference type="InterPro" id="IPR018114">
    <property type="entry name" value="TRYPSIN_HIS"/>
</dbReference>
<dbReference type="GO" id="GO:0004252">
    <property type="term" value="F:serine-type endopeptidase activity"/>
    <property type="evidence" value="ECO:0007669"/>
    <property type="project" value="InterPro"/>
</dbReference>
<dbReference type="CDD" id="cd00190">
    <property type="entry name" value="Tryp_SPc"/>
    <property type="match status" value="1"/>
</dbReference>
<evidence type="ECO:0000256" key="4">
    <source>
        <dbReference type="SAM" id="SignalP"/>
    </source>
</evidence>
<dbReference type="InterPro" id="IPR009003">
    <property type="entry name" value="Peptidase_S1_PA"/>
</dbReference>
<dbReference type="PRINTS" id="PR00261">
    <property type="entry name" value="LDLRECEPTOR"/>
</dbReference>
<dbReference type="PROSITE" id="PS50157">
    <property type="entry name" value="ZINC_FINGER_C2H2_2"/>
    <property type="match status" value="1"/>
</dbReference>
<dbReference type="OrthoDB" id="2019384at2759"/>
<feature type="disulfide bond" evidence="3">
    <location>
        <begin position="79"/>
        <end position="91"/>
    </location>
</feature>
<feature type="disulfide bond" evidence="3">
    <location>
        <begin position="45"/>
        <end position="63"/>
    </location>
</feature>
<sequence>MKCAAYSWTMRLCIVFLIFGTRVVCHGKHEKRQIVSVCSVEQYQCSNGNCVDSILICDGHADCTDGSDETPKLCTNISCPSYLFRCKYGACVNQNSKCNGKNDCIDGSDESSSVCSGNNPSKPNSPTCQNENEYRCKSGQCIDSTSTCDGVRDCSDGSDETRTLCKDIQCPVYSFKCKYGGCVNGSSRCDNVIQCLDGSDEEKCYNSITTVKTPTKYTTRPTSISQTTQSNTKRRCVIPTVEGSKYSYNNSNENTILSPGSLVDENRIVEENCEEGYHKAVPYRFMICSGGNWTPLVSEKLCLKKCRPLTSDGLDMKCALDGKTVDCSIPSIPGTTLTPSCKVTHGIPNGGVESPVELLCLPNGEWRGALYTCTPNCGRPYIPNEALILHGKEANYGAAPWNVGIYRKNEQNTYEMICGGSLITTNLVVSAAHCFWNKDLTSKIILNSNSLYKIGVGKYNRDISVKDNDFTQIMDVGLIYLNEDFYGPPGLYANDIAIILLTKKVQLSNVVMPVCVDWFKRYTISNGAIGKIVGWGQTETGSASPKLLEALLPYIDQKACREMYSDAFKFFVTPDKFCAGSKLGQGVHSGDSGAGLTFVHGIGSSSLHYLTGITSVKDPTENEAIAVFTDVTHHITWISTIYKNFTYANDNKNRANNPV</sequence>
<name>A0A8B8FRL9_9HEMI</name>
<feature type="signal peptide" evidence="4">
    <location>
        <begin position="1"/>
        <end position="27"/>
    </location>
</feature>
<evidence type="ECO:0000313" key="9">
    <source>
        <dbReference type="RefSeq" id="XP_025413124.1"/>
    </source>
</evidence>
<reference evidence="8 9" key="1">
    <citation type="submission" date="2025-04" db="UniProtKB">
        <authorList>
            <consortium name="RefSeq"/>
        </authorList>
    </citation>
    <scope>IDENTIFICATION</scope>
    <source>
        <tissue evidence="8 9">Whole body</tissue>
    </source>
</reference>
<dbReference type="InterPro" id="IPR023415">
    <property type="entry name" value="LDLR_class-A_CS"/>
</dbReference>
<proteinExistence type="predicted"/>
<dbReference type="SUPFAM" id="SSF57424">
    <property type="entry name" value="LDL receptor-like module"/>
    <property type="match status" value="4"/>
</dbReference>
<evidence type="ECO:0000313" key="8">
    <source>
        <dbReference type="RefSeq" id="XP_025413123.1"/>
    </source>
</evidence>
<dbReference type="GeneID" id="112685446"/>
<dbReference type="PROSITE" id="PS00134">
    <property type="entry name" value="TRYPSIN_HIS"/>
    <property type="match status" value="1"/>
</dbReference>
<keyword evidence="1 3" id="KW-1015">Disulfide bond</keyword>
<keyword evidence="8 9" id="KW-0378">Hydrolase</keyword>
<dbReference type="PANTHER" id="PTHR24252:SF7">
    <property type="entry name" value="HYALIN"/>
    <property type="match status" value="1"/>
</dbReference>
<dbReference type="RefSeq" id="XP_025413123.1">
    <property type="nucleotide sequence ID" value="XM_025557338.1"/>
</dbReference>
<dbReference type="PANTHER" id="PTHR24252">
    <property type="entry name" value="ACROSIN-RELATED"/>
    <property type="match status" value="1"/>
</dbReference>
<dbReference type="SUPFAM" id="SSF50494">
    <property type="entry name" value="Trypsin-like serine proteases"/>
    <property type="match status" value="1"/>
</dbReference>
<organism evidence="7 8">
    <name type="scientific">Sipha flava</name>
    <name type="common">yellow sugarcane aphid</name>
    <dbReference type="NCBI Taxonomy" id="143950"/>
    <lineage>
        <taxon>Eukaryota</taxon>
        <taxon>Metazoa</taxon>
        <taxon>Ecdysozoa</taxon>
        <taxon>Arthropoda</taxon>
        <taxon>Hexapoda</taxon>
        <taxon>Insecta</taxon>
        <taxon>Pterygota</taxon>
        <taxon>Neoptera</taxon>
        <taxon>Paraneoptera</taxon>
        <taxon>Hemiptera</taxon>
        <taxon>Sternorrhyncha</taxon>
        <taxon>Aphidomorpha</taxon>
        <taxon>Aphidoidea</taxon>
        <taxon>Aphididae</taxon>
        <taxon>Sipha</taxon>
    </lineage>
</organism>
<dbReference type="Gene3D" id="2.40.10.10">
    <property type="entry name" value="Trypsin-like serine proteases"/>
    <property type="match status" value="1"/>
</dbReference>
<dbReference type="InterPro" id="IPR043504">
    <property type="entry name" value="Peptidase_S1_PA_chymotrypsin"/>
</dbReference>
<dbReference type="InterPro" id="IPR001254">
    <property type="entry name" value="Trypsin_dom"/>
</dbReference>
<feature type="chain" id="PRO_5044666569" evidence="4">
    <location>
        <begin position="28"/>
        <end position="659"/>
    </location>
</feature>
<evidence type="ECO:0000259" key="6">
    <source>
        <dbReference type="PROSITE" id="PS50240"/>
    </source>
</evidence>
<dbReference type="InterPro" id="IPR013087">
    <property type="entry name" value="Znf_C2H2_type"/>
</dbReference>
<gene>
    <name evidence="8 9" type="primary">LOC112685446</name>
</gene>
<feature type="disulfide bond" evidence="3">
    <location>
        <begin position="136"/>
        <end position="154"/>
    </location>
</feature>
<feature type="domain" description="C2H2-type" evidence="5">
    <location>
        <begin position="371"/>
        <end position="400"/>
    </location>
</feature>
<dbReference type="PROSITE" id="PS01209">
    <property type="entry name" value="LDLRA_1"/>
    <property type="match status" value="3"/>
</dbReference>
<evidence type="ECO:0000256" key="1">
    <source>
        <dbReference type="ARBA" id="ARBA00023157"/>
    </source>
</evidence>
<dbReference type="Gene3D" id="4.10.400.10">
    <property type="entry name" value="Low-density Lipoprotein Receptor"/>
    <property type="match status" value="4"/>
</dbReference>
<dbReference type="PROSITE" id="PS50240">
    <property type="entry name" value="TRYPSIN_DOM"/>
    <property type="match status" value="1"/>
</dbReference>
<dbReference type="CDD" id="cd00112">
    <property type="entry name" value="LDLa"/>
    <property type="match status" value="4"/>
</dbReference>
<dbReference type="RefSeq" id="XP_025413124.1">
    <property type="nucleotide sequence ID" value="XM_025557339.1"/>
</dbReference>
<dbReference type="Pfam" id="PF00089">
    <property type="entry name" value="Trypsin"/>
    <property type="match status" value="1"/>
</dbReference>
<evidence type="ECO:0000256" key="2">
    <source>
        <dbReference type="PROSITE-ProRule" id="PRU00042"/>
    </source>
</evidence>
<feature type="disulfide bond" evidence="3">
    <location>
        <begin position="86"/>
        <end position="104"/>
    </location>
</feature>
<dbReference type="SMART" id="SM00020">
    <property type="entry name" value="Tryp_SPc"/>
    <property type="match status" value="1"/>
</dbReference>
<dbReference type="GO" id="GO:0008270">
    <property type="term" value="F:zinc ion binding"/>
    <property type="evidence" value="ECO:0007669"/>
    <property type="project" value="UniProtKB-KW"/>
</dbReference>
<keyword evidence="2" id="KW-0479">Metal-binding</keyword>
<evidence type="ECO:0000313" key="7">
    <source>
        <dbReference type="Proteomes" id="UP000694846"/>
    </source>
</evidence>
<feature type="disulfide bond" evidence="3">
    <location>
        <begin position="170"/>
        <end position="182"/>
    </location>
</feature>
<dbReference type="PROSITE" id="PS50068">
    <property type="entry name" value="LDLRA_2"/>
    <property type="match status" value="4"/>
</dbReference>
<keyword evidence="2" id="KW-0863">Zinc-finger</keyword>
<dbReference type="Pfam" id="PF00057">
    <property type="entry name" value="Ldl_recept_a"/>
    <property type="match status" value="4"/>
</dbReference>
<keyword evidence="2" id="KW-0862">Zinc</keyword>
<accession>A0A8B8FRL9</accession>
<dbReference type="GO" id="GO:0006508">
    <property type="term" value="P:proteolysis"/>
    <property type="evidence" value="ECO:0007669"/>
    <property type="project" value="UniProtKB-KW"/>
</dbReference>
<feature type="disulfide bond" evidence="3">
    <location>
        <begin position="38"/>
        <end position="50"/>
    </location>
</feature>
<feature type="disulfide bond" evidence="3">
    <location>
        <begin position="177"/>
        <end position="195"/>
    </location>
</feature>
<keyword evidence="8 9" id="KW-0645">Protease</keyword>
<protein>
    <submittedName>
        <fullName evidence="8">Modular serine protease isoform X1</fullName>
    </submittedName>
    <submittedName>
        <fullName evidence="9">Modular serine protease isoform X2</fullName>
    </submittedName>
</protein>
<feature type="domain" description="Peptidase S1" evidence="6">
    <location>
        <begin position="388"/>
        <end position="643"/>
    </location>
</feature>
<dbReference type="InterPro" id="IPR036055">
    <property type="entry name" value="LDL_receptor-like_sf"/>
</dbReference>
<evidence type="ECO:0000259" key="5">
    <source>
        <dbReference type="PROSITE" id="PS50157"/>
    </source>
</evidence>
<dbReference type="InterPro" id="IPR002172">
    <property type="entry name" value="LDrepeatLR_classA_rpt"/>
</dbReference>
<keyword evidence="7" id="KW-1185">Reference proteome</keyword>